<dbReference type="CTD" id="608288"/>
<feature type="region of interest" description="Disordered" evidence="2">
    <location>
        <begin position="463"/>
        <end position="511"/>
    </location>
</feature>
<feature type="region of interest" description="Disordered" evidence="2">
    <location>
        <begin position="295"/>
        <end position="399"/>
    </location>
</feature>
<feature type="compositionally biased region" description="Low complexity" evidence="2">
    <location>
        <begin position="367"/>
        <end position="378"/>
    </location>
</feature>
<dbReference type="RefSeq" id="XP_032822385.1">
    <property type="nucleotide sequence ID" value="XM_032966494.1"/>
</dbReference>
<evidence type="ECO:0000313" key="4">
    <source>
        <dbReference type="Proteomes" id="UP001318040"/>
    </source>
</evidence>
<name>A0AAJ7TQV2_PETMA</name>
<feature type="domain" description="DUF4709" evidence="3">
    <location>
        <begin position="40"/>
        <end position="146"/>
    </location>
</feature>
<feature type="compositionally biased region" description="Basic and acidic residues" evidence="2">
    <location>
        <begin position="149"/>
        <end position="159"/>
    </location>
</feature>
<reference evidence="5" key="1">
    <citation type="submission" date="2025-08" db="UniProtKB">
        <authorList>
            <consortium name="RefSeq"/>
        </authorList>
    </citation>
    <scope>IDENTIFICATION</scope>
    <source>
        <tissue evidence="5">Sperm</tissue>
    </source>
</reference>
<evidence type="ECO:0000313" key="5">
    <source>
        <dbReference type="RefSeq" id="XP_032822385.1"/>
    </source>
</evidence>
<dbReference type="PANTHER" id="PTHR22382">
    <property type="entry name" value="RIKEN CDNA 4921504E06 GENE"/>
    <property type="match status" value="1"/>
</dbReference>
<organism evidence="4 5">
    <name type="scientific">Petromyzon marinus</name>
    <name type="common">Sea lamprey</name>
    <dbReference type="NCBI Taxonomy" id="7757"/>
    <lineage>
        <taxon>Eukaryota</taxon>
        <taxon>Metazoa</taxon>
        <taxon>Chordata</taxon>
        <taxon>Craniata</taxon>
        <taxon>Vertebrata</taxon>
        <taxon>Cyclostomata</taxon>
        <taxon>Hyperoartia</taxon>
        <taxon>Petromyzontiformes</taxon>
        <taxon>Petromyzontidae</taxon>
        <taxon>Petromyzon</taxon>
    </lineage>
</organism>
<dbReference type="PANTHER" id="PTHR22382:SF7">
    <property type="entry name" value="RIKEN CDNA 4921504E06 GENE"/>
    <property type="match status" value="1"/>
</dbReference>
<keyword evidence="1" id="KW-0175">Coiled coil</keyword>
<dbReference type="InterPro" id="IPR040119">
    <property type="entry name" value="C10orf67-like"/>
</dbReference>
<dbReference type="InterPro" id="IPR031651">
    <property type="entry name" value="DUF4709"/>
</dbReference>
<proteinExistence type="predicted"/>
<sequence>MATRRRGASALGQCASAVCEGRQDAALALHGLWHTTGTARPCLAEFLELNLFGENKATQTEASDICALQELRATVRTLTMRLSELEQELQLQKRFLRAEYEENIRDKASELHAALNQKLRHLETLHEERLNTARRSFRQQLDDALVQRDGAHKDSHGQRQAEGGCPAGSDAKLQVARLRERLEEQEALAKRLTLQLEALREEEGDQPSPTPPVDTTDLEEAARLAEENMALQLALSALQSRVEASHSALLAKEQQSTELENEIVKIKEKMNRQCLTLQEERDGLRAALEREQALHSSQLQKQRESLEKEAKQRLSSMKMELRAEKQRTAEAEALAKREAAEKEAVESKKREVERESLSLKDAHRAAETAQASAAARASAKSKRESPRSWEGGAETEDQRAQITRLMKQLERTNKMWEQKFAVLQQSLHAVKDEMFLRTSLQRQAAILHHAAVGYTPYVSQQVSSPSGGGGGWKGTPVGSRDSLWGSGLFLGTQEEPCPLLTRPPGSPATAK</sequence>
<dbReference type="Proteomes" id="UP001318040">
    <property type="component" value="Chromosome 2"/>
</dbReference>
<feature type="region of interest" description="Disordered" evidence="2">
    <location>
        <begin position="149"/>
        <end position="168"/>
    </location>
</feature>
<feature type="coiled-coil region" evidence="1">
    <location>
        <begin position="68"/>
        <end position="125"/>
    </location>
</feature>
<protein>
    <submittedName>
        <fullName evidence="5">Plectin-like</fullName>
    </submittedName>
</protein>
<accession>A0AAJ7TQV2</accession>
<evidence type="ECO:0000259" key="3">
    <source>
        <dbReference type="Pfam" id="PF15821"/>
    </source>
</evidence>
<feature type="compositionally biased region" description="Basic and acidic residues" evidence="2">
    <location>
        <begin position="319"/>
        <end position="366"/>
    </location>
</feature>
<gene>
    <name evidence="5" type="primary">LOC116949327</name>
</gene>
<keyword evidence="4" id="KW-1185">Reference proteome</keyword>
<dbReference type="KEGG" id="pmrn:116949327"/>
<feature type="compositionally biased region" description="Basic and acidic residues" evidence="2">
    <location>
        <begin position="301"/>
        <end position="312"/>
    </location>
</feature>
<dbReference type="Pfam" id="PF15821">
    <property type="entry name" value="DUF4709"/>
    <property type="match status" value="1"/>
</dbReference>
<evidence type="ECO:0000256" key="2">
    <source>
        <dbReference type="SAM" id="MobiDB-lite"/>
    </source>
</evidence>
<evidence type="ECO:0000256" key="1">
    <source>
        <dbReference type="SAM" id="Coils"/>
    </source>
</evidence>
<dbReference type="AlphaFoldDB" id="A0AAJ7TQV2"/>